<evidence type="ECO:0000313" key="6">
    <source>
        <dbReference type="Proteomes" id="UP000694416"/>
    </source>
</evidence>
<keyword evidence="6" id="KW-1185">Reference proteome</keyword>
<gene>
    <name evidence="5" type="primary">CEP97</name>
</gene>
<dbReference type="PANTHER" id="PTHR45973">
    <property type="entry name" value="PROTEIN PHOSPHATASE 1 REGULATORY SUBUNIT SDS22-RELATED"/>
    <property type="match status" value="1"/>
</dbReference>
<dbReference type="InterPro" id="IPR032675">
    <property type="entry name" value="LRR_dom_sf"/>
</dbReference>
<feature type="region of interest" description="Disordered" evidence="4">
    <location>
        <begin position="714"/>
        <end position="768"/>
    </location>
</feature>
<evidence type="ECO:0000256" key="3">
    <source>
        <dbReference type="SAM" id="Coils"/>
    </source>
</evidence>
<dbReference type="GeneID" id="111542748"/>
<keyword evidence="2" id="KW-0677">Repeat</keyword>
<dbReference type="Proteomes" id="UP000694416">
    <property type="component" value="Unplaced"/>
</dbReference>
<reference evidence="5" key="2">
    <citation type="submission" date="2025-09" db="UniProtKB">
        <authorList>
            <consortium name="Ensembl"/>
        </authorList>
    </citation>
    <scope>IDENTIFICATION</scope>
</reference>
<dbReference type="CTD" id="79598"/>
<dbReference type="PROSITE" id="PS51450">
    <property type="entry name" value="LRR"/>
    <property type="match status" value="5"/>
</dbReference>
<sequence length="865" mass="96753">MAVARVDAALPPGEGSVVNWSGQGLQKLGPNLPCEADIHTLILDKNQIIKLENLEKCKRLIQLSVANNRLVRMMGVAKLTLLRVLNLPHNSIGCVEGLKELVHLEWLNLAGNNLKAMEQINSCTALQHLDLSDNNISQIGDLSKLVSLKTLLLHGNIITSLRMAPAYLPRSLAILSLAENEIRDLNEISFLASLTELEQLSIMNNPCVMATPSIPGFDYRPYIVSWCLNLRVLDGYVISQKESLKAEWLYSQGKGRAYRPGQHIQLVQYLATVCPLTSTLGLQTAEDAKLEKILSKQRFHQRQLMNQSQNEELSPLVPVETRASLIPEHSSPVQDCQISQESEPVIQVNSWVGISSNDDQLFAVKNNFPASVHTTRYSRNDLHLEDIQTDEDKLNCSLLSSESTFMPVASGLSPLSPTVELRLQGINLGLEDDGVADESVKGLESQVLDKEEEKPLWAANENSVQMMRSEINTEVNEKAGLLPCPEPTIISAILKDDNHSLTFFPESAGQKQPDIKKPENTQPENKETMSQATSEKLPMILTQRSVVLGQDKVALQKLNDAATKLQACWRGFYARNYNPQAKDVRYEMRLRRMQEHIVCLTDEIRRLRKERDEERIKKFVQEEAFRYLWNQVRSLQVWQQTVDQRLSSWHTDVPPISSTLVPSKPPLFTQSQESSSDQNADWFIASDVAPQDKSLPEFPDSGFHSSLTEQVHSLQDSLGFEKSSTEGSESSIMGNSIDTVRYGKESDLGDVSEEHGEWNKESSNNEQDSSLLEQYLTSVQQLDDANERTSFDRETRDSKLHIACFPVQLDTLSDGASVDESRGISPPLQGEISQTQENSKLNAEVQGQQPDCDSAFQLLHVGVTV</sequence>
<feature type="compositionally biased region" description="Basic and acidic residues" evidence="4">
    <location>
        <begin position="513"/>
        <end position="527"/>
    </location>
</feature>
<accession>A0A8C9LTF6</accession>
<evidence type="ECO:0000256" key="2">
    <source>
        <dbReference type="ARBA" id="ARBA00022737"/>
    </source>
</evidence>
<dbReference type="AlphaFoldDB" id="A0A8C9LTF6"/>
<feature type="region of interest" description="Disordered" evidence="4">
    <location>
        <begin position="505"/>
        <end position="532"/>
    </location>
</feature>
<dbReference type="Pfam" id="PF14580">
    <property type="entry name" value="LRR_9"/>
    <property type="match status" value="1"/>
</dbReference>
<organism evidence="5 6">
    <name type="scientific">Piliocolobus tephrosceles</name>
    <name type="common">Ugandan red Colobus</name>
    <dbReference type="NCBI Taxonomy" id="591936"/>
    <lineage>
        <taxon>Eukaryota</taxon>
        <taxon>Metazoa</taxon>
        <taxon>Chordata</taxon>
        <taxon>Craniata</taxon>
        <taxon>Vertebrata</taxon>
        <taxon>Euteleostomi</taxon>
        <taxon>Mammalia</taxon>
        <taxon>Eutheria</taxon>
        <taxon>Euarchontoglires</taxon>
        <taxon>Primates</taxon>
        <taxon>Haplorrhini</taxon>
        <taxon>Catarrhini</taxon>
        <taxon>Cercopithecidae</taxon>
        <taxon>Colobinae</taxon>
        <taxon>Piliocolobus</taxon>
    </lineage>
</organism>
<evidence type="ECO:0000313" key="5">
    <source>
        <dbReference type="Ensembl" id="ENSPTEP00000027602.1"/>
    </source>
</evidence>
<feature type="compositionally biased region" description="Basic and acidic residues" evidence="4">
    <location>
        <begin position="741"/>
        <end position="760"/>
    </location>
</feature>
<dbReference type="PROSITE" id="PS50096">
    <property type="entry name" value="IQ"/>
    <property type="match status" value="1"/>
</dbReference>
<reference evidence="5" key="1">
    <citation type="submission" date="2025-08" db="UniProtKB">
        <authorList>
            <consortium name="Ensembl"/>
        </authorList>
    </citation>
    <scope>IDENTIFICATION</scope>
</reference>
<dbReference type="PANTHER" id="PTHR45973:SF2">
    <property type="entry name" value="CENTROSOMAL PROTEIN OF 97 KDA"/>
    <property type="match status" value="1"/>
</dbReference>
<feature type="coiled-coil region" evidence="3">
    <location>
        <begin position="590"/>
        <end position="617"/>
    </location>
</feature>
<dbReference type="Gene3D" id="3.80.10.10">
    <property type="entry name" value="Ribonuclease Inhibitor"/>
    <property type="match status" value="2"/>
</dbReference>
<dbReference type="FunFam" id="3.80.10.10:FF:000392">
    <property type="entry name" value="centrosomal protein of 97 kDa isoform X1"/>
    <property type="match status" value="1"/>
</dbReference>
<protein>
    <submittedName>
        <fullName evidence="5">Centrosomal protein 97</fullName>
    </submittedName>
</protein>
<proteinExistence type="predicted"/>
<name>A0A8C9LTF6_9PRIM</name>
<dbReference type="KEGG" id="pteh:111542748"/>
<dbReference type="SMART" id="SM00365">
    <property type="entry name" value="LRR_SD22"/>
    <property type="match status" value="3"/>
</dbReference>
<dbReference type="SUPFAM" id="SSF52058">
    <property type="entry name" value="L domain-like"/>
    <property type="match status" value="1"/>
</dbReference>
<dbReference type="GO" id="GO:1902018">
    <property type="term" value="P:negative regulation of cilium assembly"/>
    <property type="evidence" value="ECO:0007669"/>
    <property type="project" value="TreeGrafter"/>
</dbReference>
<dbReference type="FunFam" id="3.80.10.10:FF:000462">
    <property type="entry name" value="centrosomal protein of 97 kDa isoform X2"/>
    <property type="match status" value="1"/>
</dbReference>
<dbReference type="GO" id="GO:0005813">
    <property type="term" value="C:centrosome"/>
    <property type="evidence" value="ECO:0007669"/>
    <property type="project" value="TreeGrafter"/>
</dbReference>
<evidence type="ECO:0000256" key="1">
    <source>
        <dbReference type="ARBA" id="ARBA00022614"/>
    </source>
</evidence>
<keyword evidence="3" id="KW-0175">Coiled coil</keyword>
<feature type="compositionally biased region" description="Polar residues" evidence="4">
    <location>
        <begin position="725"/>
        <end position="738"/>
    </location>
</feature>
<dbReference type="Ensembl" id="ENSPTET00000038670.1">
    <property type="protein sequence ID" value="ENSPTEP00000027602.1"/>
    <property type="gene ID" value="ENSPTEG00000027423.1"/>
</dbReference>
<dbReference type="InterPro" id="IPR001611">
    <property type="entry name" value="Leu-rich_rpt"/>
</dbReference>
<dbReference type="InterPro" id="IPR050576">
    <property type="entry name" value="Cilia_flagella_integrity"/>
</dbReference>
<dbReference type="RefSeq" id="XP_023068071.1">
    <property type="nucleotide sequence ID" value="XM_023212303.3"/>
</dbReference>
<evidence type="ECO:0000256" key="4">
    <source>
        <dbReference type="SAM" id="MobiDB-lite"/>
    </source>
</evidence>
<keyword evidence="1" id="KW-0433">Leucine-rich repeat</keyword>
<dbReference type="CDD" id="cd23767">
    <property type="entry name" value="IQCD"/>
    <property type="match status" value="1"/>
</dbReference>